<evidence type="ECO:0000259" key="9">
    <source>
        <dbReference type="PROSITE" id="PS50893"/>
    </source>
</evidence>
<dbReference type="InterPro" id="IPR003593">
    <property type="entry name" value="AAA+_ATPase"/>
</dbReference>
<dbReference type="GO" id="GO:0043190">
    <property type="term" value="C:ATP-binding cassette (ABC) transporter complex"/>
    <property type="evidence" value="ECO:0007669"/>
    <property type="project" value="TreeGrafter"/>
</dbReference>
<gene>
    <name evidence="10" type="ordered locus">TWT_408</name>
</gene>
<keyword evidence="8" id="KW-0472">Membrane</keyword>
<dbReference type="GO" id="GO:0005524">
    <property type="term" value="F:ATP binding"/>
    <property type="evidence" value="ECO:0007669"/>
    <property type="project" value="UniProtKB-KW"/>
</dbReference>
<dbReference type="PANTHER" id="PTHR43553:SF27">
    <property type="entry name" value="ENERGY-COUPLING FACTOR TRANSPORTER ATP-BINDING PROTEIN ECFA2"/>
    <property type="match status" value="1"/>
</dbReference>
<dbReference type="KEGG" id="twh:TWT_408"/>
<comment type="similarity">
    <text evidence="2">Belongs to the ABC transporter superfamily.</text>
</comment>
<evidence type="ECO:0000256" key="8">
    <source>
        <dbReference type="ARBA" id="ARBA00023136"/>
    </source>
</evidence>
<dbReference type="EMBL" id="AE014184">
    <property type="protein sequence ID" value="AAO44505.1"/>
    <property type="molecule type" value="Genomic_DNA"/>
</dbReference>
<dbReference type="SUPFAM" id="SSF52540">
    <property type="entry name" value="P-loop containing nucleoside triphosphate hydrolases"/>
    <property type="match status" value="2"/>
</dbReference>
<dbReference type="InterPro" id="IPR015856">
    <property type="entry name" value="ABC_transpr_CbiO/EcfA_su"/>
</dbReference>
<dbReference type="HOGENOM" id="CLU_000604_86_7_11"/>
<evidence type="ECO:0000256" key="5">
    <source>
        <dbReference type="ARBA" id="ARBA00022741"/>
    </source>
</evidence>
<evidence type="ECO:0000256" key="2">
    <source>
        <dbReference type="ARBA" id="ARBA00005417"/>
    </source>
</evidence>
<dbReference type="GO" id="GO:0016887">
    <property type="term" value="F:ATP hydrolysis activity"/>
    <property type="evidence" value="ECO:0007669"/>
    <property type="project" value="InterPro"/>
</dbReference>
<proteinExistence type="inferred from homology"/>
<evidence type="ECO:0000256" key="1">
    <source>
        <dbReference type="ARBA" id="ARBA00004202"/>
    </source>
</evidence>
<keyword evidence="5" id="KW-0547">Nucleotide-binding</keyword>
<evidence type="ECO:0000256" key="3">
    <source>
        <dbReference type="ARBA" id="ARBA00022448"/>
    </source>
</evidence>
<evidence type="ECO:0000313" key="10">
    <source>
        <dbReference type="EMBL" id="AAO44505.1"/>
    </source>
</evidence>
<evidence type="ECO:0000256" key="6">
    <source>
        <dbReference type="ARBA" id="ARBA00022840"/>
    </source>
</evidence>
<dbReference type="RefSeq" id="WP_011102558.1">
    <property type="nucleotide sequence ID" value="NC_004572.3"/>
</dbReference>
<dbReference type="OrthoDB" id="501320at2"/>
<dbReference type="InterPro" id="IPR003439">
    <property type="entry name" value="ABC_transporter-like_ATP-bd"/>
</dbReference>
<feature type="domain" description="ABC transporter" evidence="9">
    <location>
        <begin position="272"/>
        <end position="515"/>
    </location>
</feature>
<keyword evidence="3" id="KW-0813">Transport</keyword>
<evidence type="ECO:0000256" key="4">
    <source>
        <dbReference type="ARBA" id="ARBA00022475"/>
    </source>
</evidence>
<accession>Q83GA5</accession>
<dbReference type="AlphaFoldDB" id="Q83GA5"/>
<dbReference type="Gene3D" id="3.40.50.300">
    <property type="entry name" value="P-loop containing nucleotide triphosphate hydrolases"/>
    <property type="match status" value="2"/>
</dbReference>
<organism evidence="10 11">
    <name type="scientific">Tropheryma whipplei (strain Twist)</name>
    <name type="common">Whipple's bacillus</name>
    <dbReference type="NCBI Taxonomy" id="203267"/>
    <lineage>
        <taxon>Bacteria</taxon>
        <taxon>Bacillati</taxon>
        <taxon>Actinomycetota</taxon>
        <taxon>Actinomycetes</taxon>
        <taxon>Micrococcales</taxon>
        <taxon>Tropherymataceae</taxon>
        <taxon>Tropheryma</taxon>
    </lineage>
</organism>
<dbReference type="Proteomes" id="UP000002200">
    <property type="component" value="Chromosome"/>
</dbReference>
<evidence type="ECO:0000313" key="11">
    <source>
        <dbReference type="Proteomes" id="UP000002200"/>
    </source>
</evidence>
<evidence type="ECO:0000256" key="7">
    <source>
        <dbReference type="ARBA" id="ARBA00022967"/>
    </source>
</evidence>
<sequence length="515" mass="56552">MSNPNIVATQSAIREDVEISNWSFSHSGETIINNLSLSIRQGERVLIIGPSGCGKSTLLLALAGLVHGFRGSILIGGEQPAPDQTAFVMQDPDSQVIFPNIGDEVAFPLELTMPNRRDIWEAVSMGLKSVGLSLPTTTQSDKLSHGQKQCLSIACAFASCPKILLLDEPLASLDKNSTEQVLKCFDSLFDVMGSSFAYTTFITGHDVEPWINRVDRVVVFNSKGSLSYDLPVGAIKNNKAILQKAGVFYKHRTLGNRSGPRTLHDSNRPVIMEVTNLAVTRGKNNLFENVTFQVHSGECIAIIGPNGVGKTSILLTVSGLMRAKRGDIFFECCMHDSRGRCQYSCGMNRDILTHTSPCGSFRNMHPPARCIKKPRHMARNLRKHTAIVMQNPEHQFLASSVDRELALGKGNCFGNDDLLERLNLLDAKSLNPFTLSWGQKRRLALAISVSMRPRILLLDEPLVGQDADISDQIVDFLIDLKLKGLGILIATHSKPLIDALADRVMELKAGEIAWK</sequence>
<dbReference type="eggNOG" id="COG1129">
    <property type="taxonomic scope" value="Bacteria"/>
</dbReference>
<protein>
    <submittedName>
        <fullName evidence="10">ABC transporter ATP-binding protein</fullName>
    </submittedName>
</protein>
<name>Q83GA5_TROWT</name>
<dbReference type="CDD" id="cd03225">
    <property type="entry name" value="ABC_cobalt_CbiO_domain1"/>
    <property type="match status" value="2"/>
</dbReference>
<dbReference type="InterPro" id="IPR027417">
    <property type="entry name" value="P-loop_NTPase"/>
</dbReference>
<dbReference type="PROSITE" id="PS00211">
    <property type="entry name" value="ABC_TRANSPORTER_1"/>
    <property type="match status" value="1"/>
</dbReference>
<dbReference type="InterPro" id="IPR050095">
    <property type="entry name" value="ECF_ABC_transporter_ATP-bd"/>
</dbReference>
<dbReference type="Pfam" id="PF00005">
    <property type="entry name" value="ABC_tran"/>
    <property type="match status" value="2"/>
</dbReference>
<keyword evidence="11" id="KW-1185">Reference proteome</keyword>
<comment type="subcellular location">
    <subcellularLocation>
        <location evidence="1">Cell membrane</location>
        <topology evidence="1">Peripheral membrane protein</topology>
    </subcellularLocation>
</comment>
<dbReference type="InterPro" id="IPR017871">
    <property type="entry name" value="ABC_transporter-like_CS"/>
</dbReference>
<keyword evidence="7" id="KW-1278">Translocase</keyword>
<dbReference type="PROSITE" id="PS50893">
    <property type="entry name" value="ABC_TRANSPORTER_2"/>
    <property type="match status" value="2"/>
</dbReference>
<keyword evidence="4" id="KW-1003">Cell membrane</keyword>
<keyword evidence="6 10" id="KW-0067">ATP-binding</keyword>
<dbReference type="SMART" id="SM00382">
    <property type="entry name" value="AAA"/>
    <property type="match status" value="2"/>
</dbReference>
<dbReference type="GO" id="GO:0042626">
    <property type="term" value="F:ATPase-coupled transmembrane transporter activity"/>
    <property type="evidence" value="ECO:0007669"/>
    <property type="project" value="TreeGrafter"/>
</dbReference>
<dbReference type="PANTHER" id="PTHR43553">
    <property type="entry name" value="HEAVY METAL TRANSPORTER"/>
    <property type="match status" value="1"/>
</dbReference>
<dbReference type="STRING" id="203267.TWT_408"/>
<feature type="domain" description="ABC transporter" evidence="9">
    <location>
        <begin position="17"/>
        <end position="247"/>
    </location>
</feature>
<reference evidence="10 11" key="1">
    <citation type="journal article" date="2003" name="Genome Res.">
        <title>Tropheryma whipplei twist: a human pathogenic Actinobacteria with a reduced genome.</title>
        <authorList>
            <person name="Raoult D."/>
            <person name="Ogata H."/>
            <person name="Audic S."/>
            <person name="Robert C."/>
            <person name="Suhre K."/>
            <person name="Drancourt M."/>
            <person name="Claverie J.-M."/>
        </authorList>
    </citation>
    <scope>NUCLEOTIDE SEQUENCE [LARGE SCALE GENOMIC DNA]</scope>
    <source>
        <strain evidence="10 11">Twist</strain>
    </source>
</reference>